<dbReference type="VEuPathDB" id="FungiDB:I7I53_04358"/>
<accession>A0A8A1LPJ3</accession>
<gene>
    <name evidence="1" type="ORF">I7I53_04358</name>
</gene>
<protein>
    <submittedName>
        <fullName evidence="1">Uncharacterized protein</fullName>
    </submittedName>
</protein>
<dbReference type="EMBL" id="CP069106">
    <property type="protein sequence ID" value="QSS56208.1"/>
    <property type="molecule type" value="Genomic_DNA"/>
</dbReference>
<evidence type="ECO:0000313" key="2">
    <source>
        <dbReference type="Proteomes" id="UP000663419"/>
    </source>
</evidence>
<name>A0A8A1LPJ3_AJEC8</name>
<proteinExistence type="predicted"/>
<dbReference type="AlphaFoldDB" id="A0A8A1LPJ3"/>
<dbReference type="Proteomes" id="UP000663419">
    <property type="component" value="Chromosome 5"/>
</dbReference>
<sequence>MAVSVFYWHFPTDQAVIPHLPLSVDIYATHSPILSFRHYLCSTQMLKSVMLSLDFCGCSAWSPAASSKQANKQATREKRRASLHYLYWIHYNSAK</sequence>
<evidence type="ECO:0000313" key="1">
    <source>
        <dbReference type="EMBL" id="QSS56208.1"/>
    </source>
</evidence>
<reference evidence="1" key="1">
    <citation type="submission" date="2021-01" db="EMBL/GenBank/DDBJ databases">
        <title>Chromosome-level genome assembly of a human fungal pathogen reveals clustering of transcriptionally co-regulated genes.</title>
        <authorList>
            <person name="Voorhies M."/>
            <person name="Cohen S."/>
            <person name="Shea T.P."/>
            <person name="Petrus S."/>
            <person name="Munoz J.F."/>
            <person name="Poplawski S."/>
            <person name="Goldman W.E."/>
            <person name="Michael T."/>
            <person name="Cuomo C.A."/>
            <person name="Sil A."/>
            <person name="Beyhan S."/>
        </authorList>
    </citation>
    <scope>NUCLEOTIDE SEQUENCE</scope>
    <source>
        <strain evidence="1">H88</strain>
    </source>
</reference>
<organism evidence="1 2">
    <name type="scientific">Ajellomyces capsulatus (strain H88)</name>
    <name type="common">Darling's disease fungus</name>
    <name type="synonym">Histoplasma capsulatum</name>
    <dbReference type="NCBI Taxonomy" id="544711"/>
    <lineage>
        <taxon>Eukaryota</taxon>
        <taxon>Fungi</taxon>
        <taxon>Dikarya</taxon>
        <taxon>Ascomycota</taxon>
        <taxon>Pezizomycotina</taxon>
        <taxon>Eurotiomycetes</taxon>
        <taxon>Eurotiomycetidae</taxon>
        <taxon>Onygenales</taxon>
        <taxon>Ajellomycetaceae</taxon>
        <taxon>Histoplasma</taxon>
    </lineage>
</organism>